<dbReference type="SMART" id="SM01002">
    <property type="entry name" value="AlaDh_PNT_C"/>
    <property type="match status" value="1"/>
</dbReference>
<dbReference type="EMBL" id="OA888768">
    <property type="protein sequence ID" value="CAD7284028.1"/>
    <property type="molecule type" value="Genomic_DNA"/>
</dbReference>
<dbReference type="Proteomes" id="UP000678499">
    <property type="component" value="Unassembled WGS sequence"/>
</dbReference>
<dbReference type="AlphaFoldDB" id="A0A7R9C0E5"/>
<evidence type="ECO:0000256" key="1">
    <source>
        <dbReference type="ARBA" id="ARBA00005624"/>
    </source>
</evidence>
<feature type="domain" description="Alanine dehydrogenase/pyridine nucleotide transhydrogenase NAD(H)-binding" evidence="4">
    <location>
        <begin position="56"/>
        <end position="200"/>
    </location>
</feature>
<proteinExistence type="inferred from homology"/>
<evidence type="ECO:0000259" key="4">
    <source>
        <dbReference type="SMART" id="SM01002"/>
    </source>
</evidence>
<dbReference type="SUPFAM" id="SSF52283">
    <property type="entry name" value="Formate/glycerate dehydrogenase catalytic domain-like"/>
    <property type="match status" value="1"/>
</dbReference>
<feature type="non-terminal residue" evidence="5">
    <location>
        <position position="1"/>
    </location>
</feature>
<dbReference type="Gene3D" id="1.10.1870.10">
    <property type="entry name" value="Domain 3, Saccharopine reductase"/>
    <property type="match status" value="1"/>
</dbReference>
<keyword evidence="6" id="KW-1185">Reference proteome</keyword>
<feature type="non-terminal residue" evidence="5">
    <location>
        <position position="393"/>
    </location>
</feature>
<feature type="transmembrane region" description="Helical" evidence="3">
    <location>
        <begin position="64"/>
        <end position="84"/>
    </location>
</feature>
<dbReference type="Pfam" id="PF05222">
    <property type="entry name" value="AlaDh_PNT_N"/>
    <property type="match status" value="1"/>
</dbReference>
<organism evidence="5">
    <name type="scientific">Notodromas monacha</name>
    <dbReference type="NCBI Taxonomy" id="399045"/>
    <lineage>
        <taxon>Eukaryota</taxon>
        <taxon>Metazoa</taxon>
        <taxon>Ecdysozoa</taxon>
        <taxon>Arthropoda</taxon>
        <taxon>Crustacea</taxon>
        <taxon>Oligostraca</taxon>
        <taxon>Ostracoda</taxon>
        <taxon>Podocopa</taxon>
        <taxon>Podocopida</taxon>
        <taxon>Cypridocopina</taxon>
        <taxon>Cypridoidea</taxon>
        <taxon>Cyprididae</taxon>
        <taxon>Notodromas</taxon>
    </lineage>
</organism>
<dbReference type="Gene3D" id="3.40.50.720">
    <property type="entry name" value="NAD(P)-binding Rossmann-like Domain"/>
    <property type="match status" value="2"/>
</dbReference>
<protein>
    <recommendedName>
        <fullName evidence="4">Alanine dehydrogenase/pyridine nucleotide transhydrogenase NAD(H)-binding domain-containing protein</fullName>
    </recommendedName>
</protein>
<dbReference type="EMBL" id="CAJPEX010006731">
    <property type="protein sequence ID" value="CAG0924180.1"/>
    <property type="molecule type" value="Genomic_DNA"/>
</dbReference>
<keyword evidence="3" id="KW-1133">Transmembrane helix</keyword>
<evidence type="ECO:0000313" key="5">
    <source>
        <dbReference type="EMBL" id="CAD7284028.1"/>
    </source>
</evidence>
<dbReference type="GO" id="GO:0004753">
    <property type="term" value="F:saccharopine dehydrogenase activity"/>
    <property type="evidence" value="ECO:0007669"/>
    <property type="project" value="TreeGrafter"/>
</dbReference>
<dbReference type="InterPro" id="IPR051168">
    <property type="entry name" value="AASS"/>
</dbReference>
<evidence type="ECO:0000313" key="6">
    <source>
        <dbReference type="Proteomes" id="UP000678499"/>
    </source>
</evidence>
<dbReference type="GO" id="GO:0005737">
    <property type="term" value="C:cytoplasm"/>
    <property type="evidence" value="ECO:0007669"/>
    <property type="project" value="TreeGrafter"/>
</dbReference>
<accession>A0A7R9C0E5</accession>
<comment type="similarity">
    <text evidence="1">In the N-terminal section; belongs to the AlaDH/PNT family.</text>
</comment>
<keyword evidence="3" id="KW-0812">Transmembrane</keyword>
<dbReference type="PANTHER" id="PTHR11133:SF22">
    <property type="entry name" value="ALPHA-AMINOADIPIC SEMIALDEHYDE SYNTHASE, MITOCHONDRIAL"/>
    <property type="match status" value="1"/>
</dbReference>
<sequence>TEASVIIGVKQVPIDALIPNKTYCFFSHTIKAQEANMPLLDALLEKNIRLIDYERMVNDEGQRVVAFGIYAGVAGMINILHGLGLRLLALGHHTPFMIAPYTSVLINGIYWAVESPRLLTIPDAKQLSEPVVAPWLAASPGAPTLPHRLVAICDISADPGGSIEFMTDCTTIDNPFCIYDPSHHTTHFDSFKGPGFLVCSIDNMPTQLPREATDFFGELLLPHMYSILQSDARKSMNDTHFSPEVTSAVITSNGELTPGYQYITSLRQNIALKSRQKVSGVSMAEPRHKVLLLGAGYVSGPVVEYLTRDRGVKVTVDDKGQSQFAQRKFVCAQMGKSEDTFFENVKRDLENVVGSATAVDALEQLGLLSDDPVVKFDTPLDTLSNYLSKRLRL</sequence>
<dbReference type="GO" id="GO:0019878">
    <property type="term" value="P:lysine biosynthetic process via aminoadipic acid"/>
    <property type="evidence" value="ECO:0007669"/>
    <property type="project" value="TreeGrafter"/>
</dbReference>
<keyword evidence="3" id="KW-0472">Membrane</keyword>
<dbReference type="InterPro" id="IPR007698">
    <property type="entry name" value="AlaDH/PNT_NAD(H)-bd"/>
</dbReference>
<dbReference type="PANTHER" id="PTHR11133">
    <property type="entry name" value="SACCHAROPINE DEHYDROGENASE"/>
    <property type="match status" value="1"/>
</dbReference>
<dbReference type="InterPro" id="IPR007886">
    <property type="entry name" value="AlaDH/PNT_N"/>
</dbReference>
<evidence type="ECO:0000256" key="2">
    <source>
        <dbReference type="ARBA" id="ARBA00023002"/>
    </source>
</evidence>
<dbReference type="OrthoDB" id="10059875at2759"/>
<name>A0A7R9C0E5_9CRUS</name>
<keyword evidence="2" id="KW-0560">Oxidoreductase</keyword>
<gene>
    <name evidence="5" type="ORF">NMOB1V02_LOCUS11636</name>
</gene>
<reference evidence="5" key="1">
    <citation type="submission" date="2020-11" db="EMBL/GenBank/DDBJ databases">
        <authorList>
            <person name="Tran Van P."/>
        </authorList>
    </citation>
    <scope>NUCLEOTIDE SEQUENCE</scope>
</reference>
<evidence type="ECO:0000256" key="3">
    <source>
        <dbReference type="SAM" id="Phobius"/>
    </source>
</evidence>